<dbReference type="EC" id="4.2.3.81" evidence="2"/>
<dbReference type="PANTHER" id="PTHR31225">
    <property type="entry name" value="OS04G0344100 PROTEIN-RELATED"/>
    <property type="match status" value="1"/>
</dbReference>
<evidence type="ECO:0000313" key="2">
    <source>
        <dbReference type="EMBL" id="PIN00872.1"/>
    </source>
</evidence>
<dbReference type="STRING" id="429701.A0A2G9G6P3"/>
<name>A0A2G9G6P3_9LAMI</name>
<dbReference type="InterPro" id="IPR001906">
    <property type="entry name" value="Terpene_synth_N"/>
</dbReference>
<dbReference type="EMBL" id="NKXS01006717">
    <property type="protein sequence ID" value="PIN00872.1"/>
    <property type="molecule type" value="Genomic_DNA"/>
</dbReference>
<dbReference type="AlphaFoldDB" id="A0A2G9G6P3"/>
<dbReference type="InterPro" id="IPR036965">
    <property type="entry name" value="Terpene_synth_N_sf"/>
</dbReference>
<comment type="caution">
    <text evidence="2">The sequence shown here is derived from an EMBL/GenBank/DDBJ whole genome shotgun (WGS) entry which is preliminary data.</text>
</comment>
<sequence length="209" mass="24736">MEARRSGNYGASIWDKDYLDQLKLIDNLQRLDISKHFDDQIRIILDNIFPQTIKHCCDEHLEKDLYAVALQFRLLRQHEVFCSFMDEVGNFKTCLRGDVKGILCLYEASFLSVEGETILDLARDFSAYHLRELKRLEQIADMSLAELVKRALELPLHWRVKKLEARWFINFYKTRPDANLILLELASWISTWFKLNIRMRPNMCPGRIL</sequence>
<evidence type="ECO:0000313" key="3">
    <source>
        <dbReference type="Proteomes" id="UP000231279"/>
    </source>
</evidence>
<proteinExistence type="predicted"/>
<feature type="domain" description="Terpene synthase N-terminal" evidence="1">
    <location>
        <begin position="16"/>
        <end position="152"/>
    </location>
</feature>
<dbReference type="GO" id="GO:0010333">
    <property type="term" value="F:terpene synthase activity"/>
    <property type="evidence" value="ECO:0007669"/>
    <property type="project" value="InterPro"/>
</dbReference>
<evidence type="ECO:0000259" key="1">
    <source>
        <dbReference type="Pfam" id="PF01397"/>
    </source>
</evidence>
<accession>A0A2G9G6P3</accession>
<organism evidence="2 3">
    <name type="scientific">Handroanthus impetiginosus</name>
    <dbReference type="NCBI Taxonomy" id="429701"/>
    <lineage>
        <taxon>Eukaryota</taxon>
        <taxon>Viridiplantae</taxon>
        <taxon>Streptophyta</taxon>
        <taxon>Embryophyta</taxon>
        <taxon>Tracheophyta</taxon>
        <taxon>Spermatophyta</taxon>
        <taxon>Magnoliopsida</taxon>
        <taxon>eudicotyledons</taxon>
        <taxon>Gunneridae</taxon>
        <taxon>Pentapetalae</taxon>
        <taxon>asterids</taxon>
        <taxon>lamiids</taxon>
        <taxon>Lamiales</taxon>
        <taxon>Bignoniaceae</taxon>
        <taxon>Crescentiina</taxon>
        <taxon>Tabebuia alliance</taxon>
        <taxon>Handroanthus</taxon>
    </lineage>
</organism>
<reference evidence="3" key="1">
    <citation type="journal article" date="2018" name="Gigascience">
        <title>Genome assembly of the Pink Ipe (Handroanthus impetiginosus, Bignoniaceae), a highly valued, ecologically keystone Neotropical timber forest tree.</title>
        <authorList>
            <person name="Silva-Junior O.B."/>
            <person name="Grattapaglia D."/>
            <person name="Novaes E."/>
            <person name="Collevatti R.G."/>
        </authorList>
    </citation>
    <scope>NUCLEOTIDE SEQUENCE [LARGE SCALE GENOMIC DNA]</scope>
    <source>
        <strain evidence="3">cv. UFG-1</strain>
    </source>
</reference>
<gene>
    <name evidence="2" type="ORF">CDL12_26624</name>
</gene>
<dbReference type="OrthoDB" id="1936865at2759"/>
<keyword evidence="2" id="KW-0456">Lyase</keyword>
<dbReference type="InterPro" id="IPR008930">
    <property type="entry name" value="Terpenoid_cyclase/PrenylTrfase"/>
</dbReference>
<dbReference type="InterPro" id="IPR050148">
    <property type="entry name" value="Terpene_synthase-like"/>
</dbReference>
<dbReference type="SUPFAM" id="SSF48239">
    <property type="entry name" value="Terpenoid cyclases/Protein prenyltransferases"/>
    <property type="match status" value="1"/>
</dbReference>
<dbReference type="Pfam" id="PF01397">
    <property type="entry name" value="Terpene_synth"/>
    <property type="match status" value="1"/>
</dbReference>
<keyword evidence="3" id="KW-1185">Reference proteome</keyword>
<protein>
    <submittedName>
        <fullName evidence="2">Exo-alpha-bergamotene synthase</fullName>
        <ecNumber evidence="2">4.2.3.81</ecNumber>
    </submittedName>
</protein>
<dbReference type="PANTHER" id="PTHR31225:SF256">
    <property type="entry name" value="(-)-ALPHA-TERPINEOL SYNTHASE-LIKE"/>
    <property type="match status" value="1"/>
</dbReference>
<dbReference type="GO" id="GO:0016114">
    <property type="term" value="P:terpenoid biosynthetic process"/>
    <property type="evidence" value="ECO:0007669"/>
    <property type="project" value="InterPro"/>
</dbReference>
<dbReference type="Proteomes" id="UP000231279">
    <property type="component" value="Unassembled WGS sequence"/>
</dbReference>
<dbReference type="FunFam" id="1.50.10.130:FF:000001">
    <property type="entry name" value="Isoprene synthase, chloroplastic"/>
    <property type="match status" value="1"/>
</dbReference>
<dbReference type="Gene3D" id="1.50.10.130">
    <property type="entry name" value="Terpene synthase, N-terminal domain"/>
    <property type="match status" value="1"/>
</dbReference>